<organism evidence="1 2">
    <name type="scientific">Massilia niabensis</name>
    <dbReference type="NCBI Taxonomy" id="544910"/>
    <lineage>
        <taxon>Bacteria</taxon>
        <taxon>Pseudomonadati</taxon>
        <taxon>Pseudomonadota</taxon>
        <taxon>Betaproteobacteria</taxon>
        <taxon>Burkholderiales</taxon>
        <taxon>Oxalobacteraceae</taxon>
        <taxon>Telluria group</taxon>
        <taxon>Massilia</taxon>
    </lineage>
</organism>
<protein>
    <submittedName>
        <fullName evidence="1">Acetoacetate decarboxylase family protein</fullName>
    </submittedName>
</protein>
<dbReference type="InterPro" id="IPR010451">
    <property type="entry name" value="Acetoacetate_decarboxylase"/>
</dbReference>
<dbReference type="Proteomes" id="UP001596050">
    <property type="component" value="Unassembled WGS sequence"/>
</dbReference>
<dbReference type="SUPFAM" id="SSF160104">
    <property type="entry name" value="Acetoacetate decarboxylase-like"/>
    <property type="match status" value="1"/>
</dbReference>
<dbReference type="Pfam" id="PF06314">
    <property type="entry name" value="ADC"/>
    <property type="match status" value="1"/>
</dbReference>
<accession>A0ABW0LDQ2</accession>
<sequence>MPQARYDMPALFGPSLMPDQTQVPHAEVIVVSYETARDAAARLLPRFFELPDTAVISVSHIDYHDIDYLGGRGYREVVISVGAVYDGPEGPLQAGFAPVMWVSEAGALTAGREYMGFAKLLGEIGPVTAEPERRRFQCAEYGNVLLEGEASRLRPLSDEALERVRRNSAQVRTFGWKVIPGPQGEAPDADYPLENLMRWSYQHAWAGEGRIDWRAPERKAAPISARVIAAMKSIPVKEYRRAFVGEGSAVIDRAATRRLGAGA</sequence>
<gene>
    <name evidence="1" type="ORF">ACFPN5_25100</name>
</gene>
<evidence type="ECO:0000313" key="1">
    <source>
        <dbReference type="EMBL" id="MFC5463097.1"/>
    </source>
</evidence>
<reference evidence="2" key="1">
    <citation type="journal article" date="2019" name="Int. J. Syst. Evol. Microbiol.">
        <title>The Global Catalogue of Microorganisms (GCM) 10K type strain sequencing project: providing services to taxonomists for standard genome sequencing and annotation.</title>
        <authorList>
            <consortium name="The Broad Institute Genomics Platform"/>
            <consortium name="The Broad Institute Genome Sequencing Center for Infectious Disease"/>
            <person name="Wu L."/>
            <person name="Ma J."/>
        </authorList>
    </citation>
    <scope>NUCLEOTIDE SEQUENCE [LARGE SCALE GENOMIC DNA]</scope>
    <source>
        <strain evidence="2">KACC 12649</strain>
    </source>
</reference>
<dbReference type="InterPro" id="IPR023375">
    <property type="entry name" value="ADC_dom_sf"/>
</dbReference>
<dbReference type="Gene3D" id="2.40.400.10">
    <property type="entry name" value="Acetoacetate decarboxylase-like"/>
    <property type="match status" value="1"/>
</dbReference>
<name>A0ABW0LDQ2_9BURK</name>
<dbReference type="RefSeq" id="WP_379786577.1">
    <property type="nucleotide sequence ID" value="NZ_JBHSMU010000019.1"/>
</dbReference>
<evidence type="ECO:0000313" key="2">
    <source>
        <dbReference type="Proteomes" id="UP001596050"/>
    </source>
</evidence>
<comment type="caution">
    <text evidence="1">The sequence shown here is derived from an EMBL/GenBank/DDBJ whole genome shotgun (WGS) entry which is preliminary data.</text>
</comment>
<dbReference type="EMBL" id="JBHSMU010000019">
    <property type="protein sequence ID" value="MFC5463097.1"/>
    <property type="molecule type" value="Genomic_DNA"/>
</dbReference>
<keyword evidence="2" id="KW-1185">Reference proteome</keyword>
<proteinExistence type="predicted"/>